<reference evidence="3" key="1">
    <citation type="submission" date="2021-04" db="EMBL/GenBank/DDBJ databases">
        <title>Ouciella asimina sp. nov., isolated from the surface seawater in the hydrothermal field of Okinawa Trough.</title>
        <authorList>
            <person name="Shuang W."/>
        </authorList>
    </citation>
    <scope>NUCLEOTIDE SEQUENCE</scope>
    <source>
        <strain evidence="3">LXI357</strain>
    </source>
</reference>
<name>A0A8T4IHA2_9SPHN</name>
<dbReference type="InterPro" id="IPR027417">
    <property type="entry name" value="P-loop_NTPase"/>
</dbReference>
<keyword evidence="4" id="KW-1185">Reference proteome</keyword>
<dbReference type="Gene3D" id="3.30.420.240">
    <property type="match status" value="1"/>
</dbReference>
<protein>
    <submittedName>
        <fullName evidence="3">DNA-packaging protein</fullName>
    </submittedName>
</protein>
<dbReference type="InterPro" id="IPR035421">
    <property type="entry name" value="Terminase_6C"/>
</dbReference>
<sequence>MRSRAAEIANGDRKRFERQTRDWRAALFDWSLWADPRQLPPPGDWRVWLMLAGRGFGKTRTGAEWVRALAKDGKARIALVGATRADVRAVMIEGESGIMACAGEEDAPRFEASKGRLVWASGAQAAIYSGESPDGLRGPQFSHAWCDEIAKWAYAGEAWRNLQMALRLGEHPRALVTTTPRPIPLLRELMAQAGTVVVRGRTDENRLLPDAFLDAMRESYGGTRIGRQELDGELIEDVAGALWTRALIEAARVRERPAVRRVVVGVDPPAGSQGDSCGIVAVALGRDGFAYVIEDASVAATSPEGWARAAAACAVRAGADRVVAEANNGGDMVRSVLMAADTDLPLKLVHASRGKSARAEPVAALYEGGKVSHVGAFPALEDEMCGLVAGGGYEGPGRSPDRADALVWALSELMLKRQGSAAVRVM</sequence>
<feature type="domain" description="Terminase large subunit gp17-like C-terminal" evidence="2">
    <location>
        <begin position="264"/>
        <end position="412"/>
    </location>
</feature>
<gene>
    <name evidence="3" type="ORF">J7S20_15345</name>
</gene>
<evidence type="ECO:0000256" key="1">
    <source>
        <dbReference type="ARBA" id="ARBA00022612"/>
    </source>
</evidence>
<evidence type="ECO:0000259" key="2">
    <source>
        <dbReference type="Pfam" id="PF17289"/>
    </source>
</evidence>
<dbReference type="RefSeq" id="WP_284055139.1">
    <property type="nucleotide sequence ID" value="NZ_JAGRQC010000005.1"/>
</dbReference>
<organism evidence="3 4">
    <name type="scientific">Stakelama marina</name>
    <dbReference type="NCBI Taxonomy" id="2826939"/>
    <lineage>
        <taxon>Bacteria</taxon>
        <taxon>Pseudomonadati</taxon>
        <taxon>Pseudomonadota</taxon>
        <taxon>Alphaproteobacteria</taxon>
        <taxon>Sphingomonadales</taxon>
        <taxon>Sphingomonadaceae</taxon>
        <taxon>Stakelama</taxon>
    </lineage>
</organism>
<comment type="caution">
    <text evidence="3">The sequence shown here is derived from an EMBL/GenBank/DDBJ whole genome shotgun (WGS) entry which is preliminary data.</text>
</comment>
<dbReference type="EMBL" id="JAGRQC010000005">
    <property type="protein sequence ID" value="MBR0553881.1"/>
    <property type="molecule type" value="Genomic_DNA"/>
</dbReference>
<keyword evidence="1" id="KW-1188">Viral release from host cell</keyword>
<dbReference type="Pfam" id="PF03237">
    <property type="entry name" value="Terminase_6N"/>
    <property type="match status" value="1"/>
</dbReference>
<dbReference type="Gene3D" id="3.40.50.300">
    <property type="entry name" value="P-loop containing nucleotide triphosphate hydrolases"/>
    <property type="match status" value="1"/>
</dbReference>
<accession>A0A8T4IHA2</accession>
<dbReference type="Proteomes" id="UP000676996">
    <property type="component" value="Unassembled WGS sequence"/>
</dbReference>
<dbReference type="Pfam" id="PF17289">
    <property type="entry name" value="Terminase_6C"/>
    <property type="match status" value="1"/>
</dbReference>
<dbReference type="AlphaFoldDB" id="A0A8T4IHA2"/>
<evidence type="ECO:0000313" key="3">
    <source>
        <dbReference type="EMBL" id="MBR0553881.1"/>
    </source>
</evidence>
<evidence type="ECO:0000313" key="4">
    <source>
        <dbReference type="Proteomes" id="UP000676996"/>
    </source>
</evidence>
<proteinExistence type="predicted"/>